<evidence type="ECO:0000256" key="4">
    <source>
        <dbReference type="ARBA" id="ARBA00023163"/>
    </source>
</evidence>
<dbReference type="KEGG" id="bph:Bphy_4974"/>
<dbReference type="SUPFAM" id="SSF46785">
    <property type="entry name" value="Winged helix' DNA-binding domain"/>
    <property type="match status" value="1"/>
</dbReference>
<feature type="domain" description="HTH lysR-type" evidence="5">
    <location>
        <begin position="5"/>
        <end position="61"/>
    </location>
</feature>
<dbReference type="Proteomes" id="UP000001192">
    <property type="component" value="Chromosome 2"/>
</dbReference>
<proteinExistence type="inferred from homology"/>
<name>B2JL96_PARP8</name>
<keyword evidence="3" id="KW-0238">DNA-binding</keyword>
<dbReference type="InterPro" id="IPR005119">
    <property type="entry name" value="LysR_subst-bd"/>
</dbReference>
<dbReference type="GO" id="GO:0003700">
    <property type="term" value="F:DNA-binding transcription factor activity"/>
    <property type="evidence" value="ECO:0007669"/>
    <property type="project" value="InterPro"/>
</dbReference>
<comment type="similarity">
    <text evidence="1">Belongs to the LysR transcriptional regulatory family.</text>
</comment>
<dbReference type="Pfam" id="PF03466">
    <property type="entry name" value="LysR_substrate"/>
    <property type="match status" value="1"/>
</dbReference>
<dbReference type="HOGENOM" id="CLU_039613_37_1_4"/>
<evidence type="ECO:0000256" key="3">
    <source>
        <dbReference type="ARBA" id="ARBA00023125"/>
    </source>
</evidence>
<dbReference type="CDD" id="cd08432">
    <property type="entry name" value="PBP2_GcdR_TrpI_HvrB_AmpR_like"/>
    <property type="match status" value="1"/>
</dbReference>
<dbReference type="InterPro" id="IPR000847">
    <property type="entry name" value="LysR_HTH_N"/>
</dbReference>
<dbReference type="Gene3D" id="1.10.10.10">
    <property type="entry name" value="Winged helix-like DNA-binding domain superfamily/Winged helix DNA-binding domain"/>
    <property type="match status" value="1"/>
</dbReference>
<evidence type="ECO:0000256" key="1">
    <source>
        <dbReference type="ARBA" id="ARBA00009437"/>
    </source>
</evidence>
<dbReference type="Pfam" id="PF00126">
    <property type="entry name" value="HTH_1"/>
    <property type="match status" value="1"/>
</dbReference>
<keyword evidence="4" id="KW-0804">Transcription</keyword>
<dbReference type="GO" id="GO:0043565">
    <property type="term" value="F:sequence-specific DNA binding"/>
    <property type="evidence" value="ECO:0007669"/>
    <property type="project" value="TreeGrafter"/>
</dbReference>
<dbReference type="GO" id="GO:0006351">
    <property type="term" value="P:DNA-templated transcription"/>
    <property type="evidence" value="ECO:0007669"/>
    <property type="project" value="TreeGrafter"/>
</dbReference>
<gene>
    <name evidence="6" type="ordered locus">Bphy_4974</name>
</gene>
<keyword evidence="2" id="KW-0805">Transcription regulation</keyword>
<evidence type="ECO:0000313" key="7">
    <source>
        <dbReference type="Proteomes" id="UP000001192"/>
    </source>
</evidence>
<dbReference type="PROSITE" id="PS50931">
    <property type="entry name" value="HTH_LYSR"/>
    <property type="match status" value="1"/>
</dbReference>
<dbReference type="InterPro" id="IPR036390">
    <property type="entry name" value="WH_DNA-bd_sf"/>
</dbReference>
<dbReference type="SUPFAM" id="SSF53850">
    <property type="entry name" value="Periplasmic binding protein-like II"/>
    <property type="match status" value="1"/>
</dbReference>
<dbReference type="RefSeq" id="WP_012404228.1">
    <property type="nucleotide sequence ID" value="NC_010623.1"/>
</dbReference>
<dbReference type="Gene3D" id="3.40.190.10">
    <property type="entry name" value="Periplasmic binding protein-like II"/>
    <property type="match status" value="2"/>
</dbReference>
<dbReference type="InterPro" id="IPR036388">
    <property type="entry name" value="WH-like_DNA-bd_sf"/>
</dbReference>
<dbReference type="InterPro" id="IPR058163">
    <property type="entry name" value="LysR-type_TF_proteobact-type"/>
</dbReference>
<keyword evidence="7" id="KW-1185">Reference proteome</keyword>
<sequence>MRDFPPLRCVHTFEALARLMSYRLVIEELGIGRVAINSQIRLLERELGVDLFEKGRPPRLTPVGLRYFKAVSVMFDAFRDATAEISESRLARCLRIRADVTFSRYWLAPRLPEFHSSNPGVQIVLEASGGPVDISDGSVDAAIHFAPFARTDLSCERVFRNLITPVCTPQYLTDHAALARGETAALRDCTLLSTLPRPTDWPDWLHAAGSTDFALMSTLTYESSLVALRAATRGHGIAMATVALLAAELAAGEFVAPYALTLDQGDAAYYLTHSRSKLTMPEFSAFRDWLLSQQRPS</sequence>
<evidence type="ECO:0000313" key="6">
    <source>
        <dbReference type="EMBL" id="ACC74064.1"/>
    </source>
</evidence>
<dbReference type="PANTHER" id="PTHR30537">
    <property type="entry name" value="HTH-TYPE TRANSCRIPTIONAL REGULATOR"/>
    <property type="match status" value="1"/>
</dbReference>
<dbReference type="eggNOG" id="COG0583">
    <property type="taxonomic scope" value="Bacteria"/>
</dbReference>
<dbReference type="STRING" id="391038.Bphy_4974"/>
<dbReference type="PANTHER" id="PTHR30537:SF74">
    <property type="entry name" value="HTH-TYPE TRANSCRIPTIONAL REGULATOR TRPI"/>
    <property type="match status" value="1"/>
</dbReference>
<reference evidence="7" key="1">
    <citation type="journal article" date="2014" name="Stand. Genomic Sci.">
        <title>Complete genome sequence of Burkholderia phymatum STM815(T), a broad host range and efficient nitrogen-fixing symbiont of Mimosa species.</title>
        <authorList>
            <person name="Moulin L."/>
            <person name="Klonowska A."/>
            <person name="Caroline B."/>
            <person name="Booth K."/>
            <person name="Vriezen J.A."/>
            <person name="Melkonian R."/>
            <person name="James E.K."/>
            <person name="Young J.P."/>
            <person name="Bena G."/>
            <person name="Hauser L."/>
            <person name="Land M."/>
            <person name="Kyrpides N."/>
            <person name="Bruce D."/>
            <person name="Chain P."/>
            <person name="Copeland A."/>
            <person name="Pitluck S."/>
            <person name="Woyke T."/>
            <person name="Lizotte-Waniewski M."/>
            <person name="Bristow J."/>
            <person name="Riley M."/>
        </authorList>
    </citation>
    <scope>NUCLEOTIDE SEQUENCE [LARGE SCALE GENOMIC DNA]</scope>
    <source>
        <strain evidence="7">DSM 17167 / CIP 108236 / LMG 21445 / STM815</strain>
    </source>
</reference>
<dbReference type="AlphaFoldDB" id="B2JL96"/>
<organism evidence="6 7">
    <name type="scientific">Paraburkholderia phymatum (strain DSM 17167 / CIP 108236 / LMG 21445 / STM815)</name>
    <name type="common">Burkholderia phymatum</name>
    <dbReference type="NCBI Taxonomy" id="391038"/>
    <lineage>
        <taxon>Bacteria</taxon>
        <taxon>Pseudomonadati</taxon>
        <taxon>Pseudomonadota</taxon>
        <taxon>Betaproteobacteria</taxon>
        <taxon>Burkholderiales</taxon>
        <taxon>Burkholderiaceae</taxon>
        <taxon>Paraburkholderia</taxon>
    </lineage>
</organism>
<evidence type="ECO:0000256" key="2">
    <source>
        <dbReference type="ARBA" id="ARBA00023015"/>
    </source>
</evidence>
<dbReference type="EMBL" id="CP001044">
    <property type="protein sequence ID" value="ACC74064.1"/>
    <property type="molecule type" value="Genomic_DNA"/>
</dbReference>
<protein>
    <submittedName>
        <fullName evidence="6">Transcriptional regulator, LysR family</fullName>
    </submittedName>
</protein>
<accession>B2JL96</accession>
<evidence type="ECO:0000259" key="5">
    <source>
        <dbReference type="PROSITE" id="PS50931"/>
    </source>
</evidence>